<dbReference type="EMBL" id="AZHE01000021">
    <property type="protein sequence ID" value="KHN95650.1"/>
    <property type="molecule type" value="Genomic_DNA"/>
</dbReference>
<evidence type="ECO:0000313" key="2">
    <source>
        <dbReference type="EMBL" id="KHN95650.1"/>
    </source>
</evidence>
<dbReference type="GeneID" id="63740946"/>
<proteinExistence type="predicted"/>
<accession>A0A0B2WRN8</accession>
<feature type="signal peptide" evidence="1">
    <location>
        <begin position="1"/>
        <end position="17"/>
    </location>
</feature>
<dbReference type="RefSeq" id="XP_040676716.1">
    <property type="nucleotide sequence ID" value="XM_040825289.1"/>
</dbReference>
<protein>
    <submittedName>
        <fullName evidence="2">Uncharacterized protein</fullName>
    </submittedName>
</protein>
<sequence>MKFSYPLVATLVGVVAASPLGDSSLGRRDANKLNEEVQKFNELIQEFQKTKDDRQQNKGEGWQERIDSLNEISQKIAKGEDVAGNIKRIEKEVDGMRQSREDTLDRRTKWIFEFEQAQEDLQAALDS</sequence>
<organism evidence="2 3">
    <name type="scientific">Metarhizium album (strain ARSEF 1941)</name>
    <dbReference type="NCBI Taxonomy" id="1081103"/>
    <lineage>
        <taxon>Eukaryota</taxon>
        <taxon>Fungi</taxon>
        <taxon>Dikarya</taxon>
        <taxon>Ascomycota</taxon>
        <taxon>Pezizomycotina</taxon>
        <taxon>Sordariomycetes</taxon>
        <taxon>Hypocreomycetidae</taxon>
        <taxon>Hypocreales</taxon>
        <taxon>Clavicipitaceae</taxon>
        <taxon>Metarhizium</taxon>
    </lineage>
</organism>
<reference evidence="2 3" key="1">
    <citation type="journal article" date="2014" name="Proc. Natl. Acad. Sci. U.S.A.">
        <title>Trajectory and genomic determinants of fungal-pathogen speciation and host adaptation.</title>
        <authorList>
            <person name="Hu X."/>
            <person name="Xiao G."/>
            <person name="Zheng P."/>
            <person name="Shang Y."/>
            <person name="Su Y."/>
            <person name="Zhang X."/>
            <person name="Liu X."/>
            <person name="Zhan S."/>
            <person name="St Leger R.J."/>
            <person name="Wang C."/>
        </authorList>
    </citation>
    <scope>NUCLEOTIDE SEQUENCE [LARGE SCALE GENOMIC DNA]</scope>
    <source>
        <strain evidence="2 3">ARSEF 1941</strain>
    </source>
</reference>
<dbReference type="AlphaFoldDB" id="A0A0B2WRN8"/>
<dbReference type="Proteomes" id="UP000030816">
    <property type="component" value="Unassembled WGS sequence"/>
</dbReference>
<comment type="caution">
    <text evidence="2">The sequence shown here is derived from an EMBL/GenBank/DDBJ whole genome shotgun (WGS) entry which is preliminary data.</text>
</comment>
<name>A0A0B2WRN8_METAS</name>
<evidence type="ECO:0000256" key="1">
    <source>
        <dbReference type="SAM" id="SignalP"/>
    </source>
</evidence>
<keyword evidence="1" id="KW-0732">Signal</keyword>
<feature type="chain" id="PRO_5002096141" evidence="1">
    <location>
        <begin position="18"/>
        <end position="127"/>
    </location>
</feature>
<evidence type="ECO:0000313" key="3">
    <source>
        <dbReference type="Proteomes" id="UP000030816"/>
    </source>
</evidence>
<gene>
    <name evidence="2" type="ORF">MAM_06491</name>
</gene>
<keyword evidence="3" id="KW-1185">Reference proteome</keyword>
<dbReference type="OrthoDB" id="10410596at2759"/>
<dbReference type="HOGENOM" id="CLU_1949333_0_0_1"/>